<dbReference type="EMBL" id="JBHSZQ010000049">
    <property type="protein sequence ID" value="MFC7127237.1"/>
    <property type="molecule type" value="Genomic_DNA"/>
</dbReference>
<dbReference type="Proteomes" id="UP001596414">
    <property type="component" value="Unassembled WGS sequence"/>
</dbReference>
<dbReference type="GO" id="GO:0016811">
    <property type="term" value="F:hydrolase activity, acting on carbon-nitrogen (but not peptide) bonds, in linear amides"/>
    <property type="evidence" value="ECO:0007669"/>
    <property type="project" value="UniProtKB-ARBA"/>
</dbReference>
<gene>
    <name evidence="3" type="ORF">ACFQJ7_14625</name>
</gene>
<dbReference type="PANTHER" id="PTHR43674">
    <property type="entry name" value="NITRILASE C965.09-RELATED"/>
    <property type="match status" value="1"/>
</dbReference>
<evidence type="ECO:0000256" key="1">
    <source>
        <dbReference type="ARBA" id="ARBA00022801"/>
    </source>
</evidence>
<dbReference type="Gene3D" id="3.60.110.10">
    <property type="entry name" value="Carbon-nitrogen hydrolase"/>
    <property type="match status" value="1"/>
</dbReference>
<evidence type="ECO:0000313" key="4">
    <source>
        <dbReference type="Proteomes" id="UP001596414"/>
    </source>
</evidence>
<name>A0ABD5X892_9EURY</name>
<dbReference type="InterPro" id="IPR036526">
    <property type="entry name" value="C-N_Hydrolase_sf"/>
</dbReference>
<evidence type="ECO:0000313" key="3">
    <source>
        <dbReference type="EMBL" id="MFC7127237.1"/>
    </source>
</evidence>
<reference evidence="3 4" key="1">
    <citation type="journal article" date="2014" name="Int. J. Syst. Evol. Microbiol.">
        <title>Complete genome sequence of Corynebacterium casei LMG S-19264T (=DSM 44701T), isolated from a smear-ripened cheese.</title>
        <authorList>
            <consortium name="US DOE Joint Genome Institute (JGI-PGF)"/>
            <person name="Walter F."/>
            <person name="Albersmeier A."/>
            <person name="Kalinowski J."/>
            <person name="Ruckert C."/>
        </authorList>
    </citation>
    <scope>NUCLEOTIDE SEQUENCE [LARGE SCALE GENOMIC DNA]</scope>
    <source>
        <strain evidence="3 4">CGMCC 4.7215</strain>
    </source>
</reference>
<comment type="caution">
    <text evidence="3">The sequence shown here is derived from an EMBL/GenBank/DDBJ whole genome shotgun (WGS) entry which is preliminary data.</text>
</comment>
<organism evidence="3 4">
    <name type="scientific">Halovenus rubra</name>
    <dbReference type="NCBI Taxonomy" id="869890"/>
    <lineage>
        <taxon>Archaea</taxon>
        <taxon>Methanobacteriati</taxon>
        <taxon>Methanobacteriota</taxon>
        <taxon>Stenosarchaea group</taxon>
        <taxon>Halobacteria</taxon>
        <taxon>Halobacteriales</taxon>
        <taxon>Haloarculaceae</taxon>
        <taxon>Halovenus</taxon>
    </lineage>
</organism>
<dbReference type="RefSeq" id="WP_267636627.1">
    <property type="nucleotide sequence ID" value="NZ_JAODIY010000005.1"/>
</dbReference>
<evidence type="ECO:0000259" key="2">
    <source>
        <dbReference type="PROSITE" id="PS50263"/>
    </source>
</evidence>
<dbReference type="SUPFAM" id="SSF56317">
    <property type="entry name" value="Carbon-nitrogen hydrolase"/>
    <property type="match status" value="1"/>
</dbReference>
<dbReference type="PROSITE" id="PS50263">
    <property type="entry name" value="CN_HYDROLASE"/>
    <property type="match status" value="1"/>
</dbReference>
<dbReference type="CDD" id="cd07197">
    <property type="entry name" value="nitrilase"/>
    <property type="match status" value="1"/>
</dbReference>
<dbReference type="AlphaFoldDB" id="A0ABD5X892"/>
<sequence>MVTITVCELPDFEAQSFETQFDALVEHTRSHDSDIVVLPEMPFSPWLAASKPSDSVDTAWADAEITHEQWQDKLDAFETTTVVYSRPATRDGRRVNEGVIRTHDQTRGVHLKHYLPDEPGFWEATWYEAGGQEFEPVACAGIKSGLLVCTDLWASNEIREYAQADVGLLINPRVTERRTTEKWLAGSQTMGVLAGAYLASSNRAGAADGVTFGGNGWVISPDGSVLARTDSDHPFATTEIDPDIAESAKSTYPRDALGRAGE</sequence>
<dbReference type="Pfam" id="PF00795">
    <property type="entry name" value="CN_hydrolase"/>
    <property type="match status" value="1"/>
</dbReference>
<feature type="domain" description="CN hydrolase" evidence="2">
    <location>
        <begin position="2"/>
        <end position="242"/>
    </location>
</feature>
<dbReference type="PANTHER" id="PTHR43674:SF2">
    <property type="entry name" value="BETA-UREIDOPROPIONASE"/>
    <property type="match status" value="1"/>
</dbReference>
<accession>A0ABD5X892</accession>
<keyword evidence="1 3" id="KW-0378">Hydrolase</keyword>
<dbReference type="InterPro" id="IPR003010">
    <property type="entry name" value="C-N_Hydrolase"/>
</dbReference>
<protein>
    <submittedName>
        <fullName evidence="3">Carbon-nitrogen hydrolase family protein</fullName>
    </submittedName>
</protein>
<dbReference type="InterPro" id="IPR050345">
    <property type="entry name" value="Aliph_Amidase/BUP"/>
</dbReference>
<proteinExistence type="predicted"/>